<dbReference type="AlphaFoldDB" id="A0A9J6DIQ8"/>
<comment type="similarity">
    <text evidence="1">Belongs to the LCA5 family.</text>
</comment>
<evidence type="ECO:0000313" key="6">
    <source>
        <dbReference type="EMBL" id="KAH8021930.1"/>
    </source>
</evidence>
<evidence type="ECO:0000259" key="5">
    <source>
        <dbReference type="Pfam" id="PF15619"/>
    </source>
</evidence>
<feature type="coiled-coil region" evidence="3">
    <location>
        <begin position="120"/>
        <end position="302"/>
    </location>
</feature>
<evidence type="ECO:0000256" key="4">
    <source>
        <dbReference type="SAM" id="MobiDB-lite"/>
    </source>
</evidence>
<dbReference type="InterPro" id="IPR028933">
    <property type="entry name" value="Lebercilin_dom"/>
</dbReference>
<name>A0A9J6DIQ8_RHIMP</name>
<dbReference type="Pfam" id="PF15619">
    <property type="entry name" value="Lebercilin"/>
    <property type="match status" value="1"/>
</dbReference>
<reference evidence="6" key="2">
    <citation type="submission" date="2021-09" db="EMBL/GenBank/DDBJ databases">
        <authorList>
            <person name="Jia N."/>
            <person name="Wang J."/>
            <person name="Shi W."/>
            <person name="Du L."/>
            <person name="Sun Y."/>
            <person name="Zhan W."/>
            <person name="Jiang J."/>
            <person name="Wang Q."/>
            <person name="Zhang B."/>
            <person name="Ji P."/>
            <person name="Sakyi L.B."/>
            <person name="Cui X."/>
            <person name="Yuan T."/>
            <person name="Jiang B."/>
            <person name="Yang W."/>
            <person name="Lam T.T.-Y."/>
            <person name="Chang Q."/>
            <person name="Ding S."/>
            <person name="Wang X."/>
            <person name="Zhu J."/>
            <person name="Ruan X."/>
            <person name="Zhao L."/>
            <person name="Wei J."/>
            <person name="Que T."/>
            <person name="Du C."/>
            <person name="Cheng J."/>
            <person name="Dai P."/>
            <person name="Han X."/>
            <person name="Huang E."/>
            <person name="Gao Y."/>
            <person name="Liu J."/>
            <person name="Shao H."/>
            <person name="Ye R."/>
            <person name="Li L."/>
            <person name="Wei W."/>
            <person name="Wang X."/>
            <person name="Wang C."/>
            <person name="Huo Q."/>
            <person name="Li W."/>
            <person name="Guo W."/>
            <person name="Chen H."/>
            <person name="Chen S."/>
            <person name="Zhou L."/>
            <person name="Zhou L."/>
            <person name="Ni X."/>
            <person name="Tian J."/>
            <person name="Zhou Y."/>
            <person name="Sheng Y."/>
            <person name="Liu T."/>
            <person name="Pan Y."/>
            <person name="Xia L."/>
            <person name="Li J."/>
            <person name="Zhao F."/>
            <person name="Cao W."/>
        </authorList>
    </citation>
    <scope>NUCLEOTIDE SEQUENCE</scope>
    <source>
        <strain evidence="6">Rmic-2018</strain>
        <tissue evidence="6">Larvae</tissue>
    </source>
</reference>
<sequence>MSPIEAEAMSLAGRPPAGALKEVTEHAPETRPMAAKKGWRGYDQSQNMQPGGADANAATDSEESGLTPLSTTTMTSSLRGTTFAEHYWASRFGQAHVPPSAVTQTKRTTSRFSISRDFKIDDLHNEIKDLERRLKESERENKALKRVQARQERELLKAESARHHDGPDALRAHGEEIRALRTLLAEGRDKLREYEKKLHSRNCELQKLRQALADLQRQIDEKQTLVEKETEMQTKIDQLEREVQDKNTEVHELRRKLDAVQLSYKKELVKEKAQNKSFQKQMQALRTDNELLQRKIKGMDQEKKERLLARLRDIDLSGTLSRTWPRDHGRLAGFRWTRSRADLG</sequence>
<feature type="compositionally biased region" description="Low complexity" evidence="4">
    <location>
        <begin position="64"/>
        <end position="74"/>
    </location>
</feature>
<dbReference type="PANTHER" id="PTHR16650">
    <property type="entry name" value="C21ORF13-RELATED"/>
    <property type="match status" value="1"/>
</dbReference>
<keyword evidence="2 3" id="KW-0175">Coiled coil</keyword>
<evidence type="ECO:0000256" key="3">
    <source>
        <dbReference type="SAM" id="Coils"/>
    </source>
</evidence>
<keyword evidence="7" id="KW-1185">Reference proteome</keyword>
<protein>
    <recommendedName>
        <fullName evidence="5">Lebercilin domain-containing protein</fullName>
    </recommendedName>
</protein>
<feature type="region of interest" description="Disordered" evidence="4">
    <location>
        <begin position="1"/>
        <end position="74"/>
    </location>
</feature>
<evidence type="ECO:0000256" key="1">
    <source>
        <dbReference type="ARBA" id="ARBA00010229"/>
    </source>
</evidence>
<dbReference type="PANTHER" id="PTHR16650:SF6">
    <property type="entry name" value="GH21622P"/>
    <property type="match status" value="1"/>
</dbReference>
<dbReference type="GO" id="GO:0042073">
    <property type="term" value="P:intraciliary transport"/>
    <property type="evidence" value="ECO:0007669"/>
    <property type="project" value="TreeGrafter"/>
</dbReference>
<gene>
    <name evidence="6" type="ORF">HPB51_018779</name>
</gene>
<dbReference type="Gene3D" id="1.20.5.1700">
    <property type="match status" value="1"/>
</dbReference>
<accession>A0A9J6DIQ8</accession>
<comment type="caution">
    <text evidence="6">The sequence shown here is derived from an EMBL/GenBank/DDBJ whole genome shotgun (WGS) entry which is preliminary data.</text>
</comment>
<organism evidence="6 7">
    <name type="scientific">Rhipicephalus microplus</name>
    <name type="common">Cattle tick</name>
    <name type="synonym">Boophilus microplus</name>
    <dbReference type="NCBI Taxonomy" id="6941"/>
    <lineage>
        <taxon>Eukaryota</taxon>
        <taxon>Metazoa</taxon>
        <taxon>Ecdysozoa</taxon>
        <taxon>Arthropoda</taxon>
        <taxon>Chelicerata</taxon>
        <taxon>Arachnida</taxon>
        <taxon>Acari</taxon>
        <taxon>Parasitiformes</taxon>
        <taxon>Ixodida</taxon>
        <taxon>Ixodoidea</taxon>
        <taxon>Ixodidae</taxon>
        <taxon>Rhipicephalinae</taxon>
        <taxon>Rhipicephalus</taxon>
        <taxon>Boophilus</taxon>
    </lineage>
</organism>
<reference evidence="6" key="1">
    <citation type="journal article" date="2020" name="Cell">
        <title>Large-Scale Comparative Analyses of Tick Genomes Elucidate Their Genetic Diversity and Vector Capacities.</title>
        <authorList>
            <consortium name="Tick Genome and Microbiome Consortium (TIGMIC)"/>
            <person name="Jia N."/>
            <person name="Wang J."/>
            <person name="Shi W."/>
            <person name="Du L."/>
            <person name="Sun Y."/>
            <person name="Zhan W."/>
            <person name="Jiang J.F."/>
            <person name="Wang Q."/>
            <person name="Zhang B."/>
            <person name="Ji P."/>
            <person name="Bell-Sakyi L."/>
            <person name="Cui X.M."/>
            <person name="Yuan T.T."/>
            <person name="Jiang B.G."/>
            <person name="Yang W.F."/>
            <person name="Lam T.T."/>
            <person name="Chang Q.C."/>
            <person name="Ding S.J."/>
            <person name="Wang X.J."/>
            <person name="Zhu J.G."/>
            <person name="Ruan X.D."/>
            <person name="Zhao L."/>
            <person name="Wei J.T."/>
            <person name="Ye R.Z."/>
            <person name="Que T.C."/>
            <person name="Du C.H."/>
            <person name="Zhou Y.H."/>
            <person name="Cheng J.X."/>
            <person name="Dai P.F."/>
            <person name="Guo W.B."/>
            <person name="Han X.H."/>
            <person name="Huang E.J."/>
            <person name="Li L.F."/>
            <person name="Wei W."/>
            <person name="Gao Y.C."/>
            <person name="Liu J.Z."/>
            <person name="Shao H.Z."/>
            <person name="Wang X."/>
            <person name="Wang C.C."/>
            <person name="Yang T.C."/>
            <person name="Huo Q.B."/>
            <person name="Li W."/>
            <person name="Chen H.Y."/>
            <person name="Chen S.E."/>
            <person name="Zhou L.G."/>
            <person name="Ni X.B."/>
            <person name="Tian J.H."/>
            <person name="Sheng Y."/>
            <person name="Liu T."/>
            <person name="Pan Y.S."/>
            <person name="Xia L.Y."/>
            <person name="Li J."/>
            <person name="Zhao F."/>
            <person name="Cao W.C."/>
        </authorList>
    </citation>
    <scope>NUCLEOTIDE SEQUENCE</scope>
    <source>
        <strain evidence="6">Rmic-2018</strain>
    </source>
</reference>
<dbReference type="Proteomes" id="UP000821866">
    <property type="component" value="Chromosome 7"/>
</dbReference>
<dbReference type="EMBL" id="JABSTU010000009">
    <property type="protein sequence ID" value="KAH8021930.1"/>
    <property type="molecule type" value="Genomic_DNA"/>
</dbReference>
<dbReference type="GO" id="GO:0005930">
    <property type="term" value="C:axoneme"/>
    <property type="evidence" value="ECO:0007669"/>
    <property type="project" value="TreeGrafter"/>
</dbReference>
<proteinExistence type="inferred from homology"/>
<evidence type="ECO:0000313" key="7">
    <source>
        <dbReference type="Proteomes" id="UP000821866"/>
    </source>
</evidence>
<dbReference type="InterPro" id="IPR026188">
    <property type="entry name" value="Lebercilin-like"/>
</dbReference>
<evidence type="ECO:0000256" key="2">
    <source>
        <dbReference type="ARBA" id="ARBA00023054"/>
    </source>
</evidence>
<feature type="domain" description="Lebercilin" evidence="5">
    <location>
        <begin position="110"/>
        <end position="302"/>
    </location>
</feature>